<dbReference type="Gene3D" id="3.30.70.240">
    <property type="match status" value="1"/>
</dbReference>
<dbReference type="RefSeq" id="WP_010571007.1">
    <property type="nucleotide sequence ID" value="NZ_AHMO02000008.1"/>
</dbReference>
<reference evidence="2" key="1">
    <citation type="submission" date="2013-05" db="EMBL/GenBank/DDBJ databases">
        <authorList>
            <person name="Harkins D.M."/>
            <person name="Durkin A.S."/>
            <person name="Brinkac L.M."/>
            <person name="Haft D.H."/>
            <person name="Selengut J.D."/>
            <person name="Sanka R."/>
            <person name="DePew J."/>
            <person name="Purushe J."/>
            <person name="Hartskeerl R.A."/>
            <person name="Ahmed A."/>
            <person name="van der Linden H."/>
            <person name="Goris M.G.A."/>
            <person name="Vinetz J.M."/>
            <person name="Sutton G.G."/>
            <person name="Nierman W.C."/>
            <person name="Fouts D.E."/>
        </authorList>
    </citation>
    <scope>NUCLEOTIDE SEQUENCE [LARGE SCALE GENOMIC DNA]</scope>
    <source>
        <strain evidence="2">5399</strain>
    </source>
</reference>
<sequence length="143" mass="16343">MNKIFGLSFDLDTASMTDSGVTESERTKMYAFELPIFLSELGFAKHELGSVYKTALFDNSDSLIKALKKELEIQKPKFAYWIKSCAIFVLEPWSDVTLLLKYGSSKPKAEKRNLQKLKGKRKKVKQSKKLKDKKSKGKLNEEV</sequence>
<dbReference type="Proteomes" id="UP000015454">
    <property type="component" value="Unassembled WGS sequence"/>
</dbReference>
<dbReference type="EMBL" id="AHMO02000008">
    <property type="protein sequence ID" value="EQA44033.1"/>
    <property type="molecule type" value="Genomic_DNA"/>
</dbReference>
<organism evidence="2 3">
    <name type="scientific">Leptospira broomii serovar Hurstbridge str. 5399</name>
    <dbReference type="NCBI Taxonomy" id="1049789"/>
    <lineage>
        <taxon>Bacteria</taxon>
        <taxon>Pseudomonadati</taxon>
        <taxon>Spirochaetota</taxon>
        <taxon>Spirochaetia</taxon>
        <taxon>Leptospirales</taxon>
        <taxon>Leptospiraceae</taxon>
        <taxon>Leptospira</taxon>
    </lineage>
</organism>
<dbReference type="OrthoDB" id="345587at2"/>
<accession>T0GF54</accession>
<proteinExistence type="predicted"/>
<feature type="region of interest" description="Disordered" evidence="1">
    <location>
        <begin position="106"/>
        <end position="143"/>
    </location>
</feature>
<evidence type="ECO:0000256" key="1">
    <source>
        <dbReference type="SAM" id="MobiDB-lite"/>
    </source>
</evidence>
<protein>
    <submittedName>
        <fullName evidence="2">Uncharacterized protein</fullName>
    </submittedName>
</protein>
<dbReference type="AlphaFoldDB" id="T0GF54"/>
<comment type="caution">
    <text evidence="2">The sequence shown here is derived from an EMBL/GenBank/DDBJ whole genome shotgun (WGS) entry which is preliminary data.</text>
</comment>
<evidence type="ECO:0000313" key="3">
    <source>
        <dbReference type="Proteomes" id="UP000015454"/>
    </source>
</evidence>
<evidence type="ECO:0000313" key="2">
    <source>
        <dbReference type="EMBL" id="EQA44033.1"/>
    </source>
</evidence>
<name>T0GF54_9LEPT</name>
<gene>
    <name evidence="2" type="ORF">LEP1GSC050_2807</name>
</gene>
<keyword evidence="3" id="KW-1185">Reference proteome</keyword>
<feature type="compositionally biased region" description="Basic residues" evidence="1">
    <location>
        <begin position="114"/>
        <end position="137"/>
    </location>
</feature>